<dbReference type="Gene3D" id="3.20.20.140">
    <property type="entry name" value="Metal-dependent hydrolases"/>
    <property type="match status" value="1"/>
</dbReference>
<dbReference type="AlphaFoldDB" id="A0A7G6U874"/>
<dbReference type="RefSeq" id="WP_184514106.1">
    <property type="nucleotide sequence ID" value="NZ_CP050292.1"/>
</dbReference>
<evidence type="ECO:0000313" key="4">
    <source>
        <dbReference type="EMBL" id="QND75206.1"/>
    </source>
</evidence>
<accession>A0A7G6U874</accession>
<keyword evidence="2 4" id="KW-0378">Hydrolase</keyword>
<dbReference type="GO" id="GO:0016810">
    <property type="term" value="F:hydrolase activity, acting on carbon-nitrogen (but not peptide) bonds"/>
    <property type="evidence" value="ECO:0007669"/>
    <property type="project" value="InterPro"/>
</dbReference>
<dbReference type="EMBL" id="CP050292">
    <property type="protein sequence ID" value="QND75206.1"/>
    <property type="molecule type" value="Genomic_DNA"/>
</dbReference>
<feature type="domain" description="Amidohydrolase-related" evidence="3">
    <location>
        <begin position="47"/>
        <end position="424"/>
    </location>
</feature>
<dbReference type="PANTHER" id="PTHR43794">
    <property type="entry name" value="AMINOHYDROLASE SSNA-RELATED"/>
    <property type="match status" value="1"/>
</dbReference>
<evidence type="ECO:0000256" key="2">
    <source>
        <dbReference type="ARBA" id="ARBA00022801"/>
    </source>
</evidence>
<dbReference type="PANTHER" id="PTHR43794:SF11">
    <property type="entry name" value="AMIDOHYDROLASE-RELATED DOMAIN-CONTAINING PROTEIN"/>
    <property type="match status" value="1"/>
</dbReference>
<gene>
    <name evidence="4" type="ORF">HB776_31375</name>
</gene>
<evidence type="ECO:0000256" key="1">
    <source>
        <dbReference type="ARBA" id="ARBA00006745"/>
    </source>
</evidence>
<dbReference type="Proteomes" id="UP000515291">
    <property type="component" value="Chromosome"/>
</dbReference>
<dbReference type="KEGG" id="trb:HB776_31375"/>
<dbReference type="SUPFAM" id="SSF51338">
    <property type="entry name" value="Composite domain of metallo-dependent hydrolases"/>
    <property type="match status" value="1"/>
</dbReference>
<proteinExistence type="inferred from homology"/>
<sequence>MDSQVAATHLLVGDGRGLVTNAILKHEAGTISAIDTAPAGHASAHSLVMPAFVNAHDHARLAGAAIGSCDLPLETVLPRSGFGAPPDPYLGAAAALARSARAGCGAMMVHYTRPSGTMSLIDEAKEIARAARDVGIRMAFAFAVRDKNPIVYGDSEGVLSALKPADRQTIESLFVRRTMQPRDYIELTETVSAEIASPLIDVQFGPAGVQWCSRPMLEAIAERSATTGRQVHMHLLETPYQRKWADQEFPGGIVHYLRDIGLLSERLTVAHCIYAHPGELELLAQSGVRIVTNFGSNLHTYTGLGPIAAAHKCGCGIAVGVDGRAVDEDGDIIREMRIVQMIHGGTGFDRTWSREEFLSLTIKNGRRAVGAPGVGVLTPGSPADFVTLDMERLERDVLIPSDPIQLLFARGNTSFVKDVTVAGQTIVSDGVLTGIDLPAVEQEFREKYRAANAGYSQHWTSWGPFEKAVREWYKGHVSCE</sequence>
<dbReference type="InterPro" id="IPR011059">
    <property type="entry name" value="Metal-dep_hydrolase_composite"/>
</dbReference>
<dbReference type="InterPro" id="IPR032466">
    <property type="entry name" value="Metal_Hydrolase"/>
</dbReference>
<dbReference type="SUPFAM" id="SSF51556">
    <property type="entry name" value="Metallo-dependent hydrolases"/>
    <property type="match status" value="1"/>
</dbReference>
<dbReference type="Pfam" id="PF01979">
    <property type="entry name" value="Amidohydro_1"/>
    <property type="match status" value="1"/>
</dbReference>
<protein>
    <submittedName>
        <fullName evidence="4">Amidohydrolase family protein</fullName>
    </submittedName>
</protein>
<dbReference type="InterPro" id="IPR006680">
    <property type="entry name" value="Amidohydro-rel"/>
</dbReference>
<evidence type="ECO:0000259" key="3">
    <source>
        <dbReference type="Pfam" id="PF01979"/>
    </source>
</evidence>
<evidence type="ECO:0000313" key="5">
    <source>
        <dbReference type="Proteomes" id="UP000515291"/>
    </source>
</evidence>
<reference evidence="5" key="1">
    <citation type="journal article" date="2020" name="Mol. Plant Microbe">
        <title>Rhizobial microsymbionts of the narrowly endemic Oxytropis species growing in Kamchatka are characterized by significant genetic diversity and possess a set of genes that are associated with T3SS and T6SS secretion systems and can affect the development of symbiosis.</title>
        <authorList>
            <person name="Safronova V."/>
            <person name="Guro P."/>
            <person name="Sazanova A."/>
            <person name="Kuznetsova I."/>
            <person name="Belimov A."/>
            <person name="Yakubov V."/>
            <person name="Chirak E."/>
            <person name="Afonin A."/>
            <person name="Gogolev Y."/>
            <person name="Andronov E."/>
            <person name="Tikhonovich I."/>
        </authorList>
    </citation>
    <scope>NUCLEOTIDE SEQUENCE [LARGE SCALE GENOMIC DNA]</scope>
    <source>
        <strain evidence="5">581</strain>
    </source>
</reference>
<name>A0A7G6U874_9BRAD</name>
<organism evidence="4 5">
    <name type="scientific">Tardiphaga robiniae</name>
    <dbReference type="NCBI Taxonomy" id="943830"/>
    <lineage>
        <taxon>Bacteria</taxon>
        <taxon>Pseudomonadati</taxon>
        <taxon>Pseudomonadota</taxon>
        <taxon>Alphaproteobacteria</taxon>
        <taxon>Hyphomicrobiales</taxon>
        <taxon>Nitrobacteraceae</taxon>
        <taxon>Tardiphaga</taxon>
    </lineage>
</organism>
<comment type="similarity">
    <text evidence="1">Belongs to the metallo-dependent hydrolases superfamily. ATZ/TRZ family.</text>
</comment>
<dbReference type="InterPro" id="IPR050287">
    <property type="entry name" value="MTA/SAH_deaminase"/>
</dbReference>